<keyword evidence="1" id="KW-0472">Membrane</keyword>
<dbReference type="GeneID" id="14212531"/>
<feature type="transmembrane region" description="Helical" evidence="1">
    <location>
        <begin position="173"/>
        <end position="194"/>
    </location>
</feature>
<feature type="transmembrane region" description="Helical" evidence="1">
    <location>
        <begin position="112"/>
        <end position="138"/>
    </location>
</feature>
<name>L0ACW7_CALLD</name>
<sequence length="195" mass="21879">MERRSWREVVFAEISEPLSWILGILSITVALGGSQISNLYFYISPIFIGIIVGFVSHEYMHRYLSRKYHMVSRYTANVLGVLITLVSALLPIKLLMPGYVKTWALGPTSRKGILYSVAGGPITNIVIALALFVASFAFSSTFYFNFLRTVGWVNAYISLFNLIPIPPLDGDKIIRLDIVLWAILFIISLALVFII</sequence>
<dbReference type="HOGENOM" id="CLU_099718_0_0_2"/>
<feature type="transmembrane region" description="Helical" evidence="1">
    <location>
        <begin position="150"/>
        <end position="167"/>
    </location>
</feature>
<dbReference type="RefSeq" id="WP_015232884.1">
    <property type="nucleotide sequence ID" value="NC_019791.1"/>
</dbReference>
<keyword evidence="2" id="KW-0378">Hydrolase</keyword>
<proteinExistence type="predicted"/>
<organism evidence="2 3">
    <name type="scientific">Caldisphaera lagunensis (strain DSM 15908 / JCM 11604 / ANMR 0165 / IC-154)</name>
    <dbReference type="NCBI Taxonomy" id="1056495"/>
    <lineage>
        <taxon>Archaea</taxon>
        <taxon>Thermoproteota</taxon>
        <taxon>Thermoprotei</taxon>
        <taxon>Acidilobales</taxon>
        <taxon>Caldisphaeraceae</taxon>
        <taxon>Caldisphaera</taxon>
    </lineage>
</organism>
<keyword evidence="2" id="KW-0645">Protease</keyword>
<accession>L0ACW7</accession>
<keyword evidence="3" id="KW-1185">Reference proteome</keyword>
<dbReference type="PANTHER" id="PTHR35864">
    <property type="entry name" value="ZINC METALLOPROTEASE MJ0611-RELATED"/>
    <property type="match status" value="1"/>
</dbReference>
<dbReference type="InParanoid" id="L0ACW7"/>
<dbReference type="InterPro" id="IPR052348">
    <property type="entry name" value="Metallopeptidase_M50B"/>
</dbReference>
<dbReference type="GO" id="GO:0006508">
    <property type="term" value="P:proteolysis"/>
    <property type="evidence" value="ECO:0007669"/>
    <property type="project" value="UniProtKB-KW"/>
</dbReference>
<dbReference type="KEGG" id="clg:Calag_1271"/>
<keyword evidence="1" id="KW-0812">Transmembrane</keyword>
<reference evidence="3" key="1">
    <citation type="submission" date="2012-03" db="EMBL/GenBank/DDBJ databases">
        <title>Complete genome of Caldisphaera lagunensis DSM 15908.</title>
        <authorList>
            <person name="Lucas S."/>
            <person name="Copeland A."/>
            <person name="Lapidus A."/>
            <person name="Glavina del Rio T."/>
            <person name="Dalin E."/>
            <person name="Tice H."/>
            <person name="Bruce D."/>
            <person name="Goodwin L."/>
            <person name="Pitluck S."/>
            <person name="Peters L."/>
            <person name="Mikhailova N."/>
            <person name="Teshima H."/>
            <person name="Kyrpides N."/>
            <person name="Mavromatis K."/>
            <person name="Ivanova N."/>
            <person name="Brettin T."/>
            <person name="Detter J.C."/>
            <person name="Han C."/>
            <person name="Larimer F."/>
            <person name="Land M."/>
            <person name="Hauser L."/>
            <person name="Markowitz V."/>
            <person name="Cheng J.-F."/>
            <person name="Hugenholtz P."/>
            <person name="Woyke T."/>
            <person name="Wu D."/>
            <person name="Spring S."/>
            <person name="Schroeder M."/>
            <person name="Brambilla E."/>
            <person name="Klenk H.-P."/>
            <person name="Eisen J.A."/>
        </authorList>
    </citation>
    <scope>NUCLEOTIDE SEQUENCE [LARGE SCALE GENOMIC DNA]</scope>
    <source>
        <strain evidence="3">DSM 15908 / JCM 11604 / IC-154</strain>
    </source>
</reference>
<evidence type="ECO:0000313" key="2">
    <source>
        <dbReference type="EMBL" id="AFZ70987.1"/>
    </source>
</evidence>
<dbReference type="eggNOG" id="arCOG00614">
    <property type="taxonomic scope" value="Archaea"/>
</dbReference>
<gene>
    <name evidence="2" type="ordered locus">Calag_1271</name>
</gene>
<feature type="transmembrane region" description="Helical" evidence="1">
    <location>
        <begin position="9"/>
        <end position="33"/>
    </location>
</feature>
<protein>
    <submittedName>
        <fullName evidence="2">Zn-dependent protease</fullName>
    </submittedName>
</protein>
<feature type="transmembrane region" description="Helical" evidence="1">
    <location>
        <begin position="39"/>
        <end position="59"/>
    </location>
</feature>
<keyword evidence="1" id="KW-1133">Transmembrane helix</keyword>
<dbReference type="PANTHER" id="PTHR35864:SF1">
    <property type="entry name" value="ZINC METALLOPROTEASE YWHC-RELATED"/>
    <property type="match status" value="1"/>
</dbReference>
<dbReference type="OrthoDB" id="86131at2157"/>
<evidence type="ECO:0000313" key="3">
    <source>
        <dbReference type="Proteomes" id="UP000010469"/>
    </source>
</evidence>
<dbReference type="EMBL" id="CP003378">
    <property type="protein sequence ID" value="AFZ70987.1"/>
    <property type="molecule type" value="Genomic_DNA"/>
</dbReference>
<dbReference type="AlphaFoldDB" id="L0ACW7"/>
<feature type="transmembrane region" description="Helical" evidence="1">
    <location>
        <begin position="71"/>
        <end position="92"/>
    </location>
</feature>
<evidence type="ECO:0000256" key="1">
    <source>
        <dbReference type="SAM" id="Phobius"/>
    </source>
</evidence>
<dbReference type="Proteomes" id="UP000010469">
    <property type="component" value="Chromosome"/>
</dbReference>
<dbReference type="GO" id="GO:0008233">
    <property type="term" value="F:peptidase activity"/>
    <property type="evidence" value="ECO:0007669"/>
    <property type="project" value="UniProtKB-KW"/>
</dbReference>
<dbReference type="STRING" id="1056495.Calag_1271"/>